<evidence type="ECO:0000256" key="3">
    <source>
        <dbReference type="ARBA" id="ARBA00023004"/>
    </source>
</evidence>
<dbReference type="AlphaFoldDB" id="A0A4U8TD39"/>
<dbReference type="Pfam" id="PF00149">
    <property type="entry name" value="Metallophos"/>
    <property type="match status" value="1"/>
</dbReference>
<evidence type="ECO:0000256" key="1">
    <source>
        <dbReference type="ARBA" id="ARBA00022723"/>
    </source>
</evidence>
<organism evidence="6 7">
    <name type="scientific">Helicobacter jaachi</name>
    <dbReference type="NCBI Taxonomy" id="1677920"/>
    <lineage>
        <taxon>Bacteria</taxon>
        <taxon>Pseudomonadati</taxon>
        <taxon>Campylobacterota</taxon>
        <taxon>Epsilonproteobacteria</taxon>
        <taxon>Campylobacterales</taxon>
        <taxon>Helicobacteraceae</taxon>
        <taxon>Helicobacter</taxon>
    </lineage>
</organism>
<dbReference type="GO" id="GO:0046872">
    <property type="term" value="F:metal ion binding"/>
    <property type="evidence" value="ECO:0007669"/>
    <property type="project" value="UniProtKB-KW"/>
</dbReference>
<dbReference type="PANTHER" id="PTHR42988:SF2">
    <property type="entry name" value="CYCLIC NUCLEOTIDE PHOSPHODIESTERASE CBUA0032-RELATED"/>
    <property type="match status" value="1"/>
</dbReference>
<dbReference type="EMBL" id="JRPR02000001">
    <property type="protein sequence ID" value="TLD97188.1"/>
    <property type="molecule type" value="Genomic_DNA"/>
</dbReference>
<dbReference type="RefSeq" id="WP_034355298.1">
    <property type="nucleotide sequence ID" value="NZ_JRPR02000001.1"/>
</dbReference>
<evidence type="ECO:0000259" key="5">
    <source>
        <dbReference type="Pfam" id="PF00149"/>
    </source>
</evidence>
<sequence length="273" mass="31550">MKLIHITDTHYGKPKEAIYSREPAANMRKIIAEVNALHADAKLCFITGDLAHYGDLEAYRYLKHDLDTLEIPYYLILGNHDRRGAFREIFTHAPYTIDPLANGFMQYAFEIDTESNKSVFLMLDTLNEGSDSGVYCEIRQAWLKEQLHKYHAHNVYICMHHAPFNTGIKSMDKIGLDPSHAKALYEILNEHKNIRHLFFGHYHSDITGKWGDISFSTLRGVSHQVLLDFECEEIRLDFKNAQYGVVFIDENPHTPLIVNHFLELQNPSLEIFS</sequence>
<keyword evidence="1" id="KW-0479">Metal-binding</keyword>
<dbReference type="Gene3D" id="3.60.21.10">
    <property type="match status" value="1"/>
</dbReference>
<dbReference type="InterPro" id="IPR026575">
    <property type="entry name" value="GpdQ/CpdA-like"/>
</dbReference>
<evidence type="ECO:0000256" key="4">
    <source>
        <dbReference type="ARBA" id="ARBA00025742"/>
    </source>
</evidence>
<comment type="similarity">
    <text evidence="4">Belongs to the cyclic nucleotide phosphodiesterase class-III family.</text>
</comment>
<evidence type="ECO:0000313" key="6">
    <source>
        <dbReference type="EMBL" id="TLD97188.1"/>
    </source>
</evidence>
<dbReference type="InterPro" id="IPR004843">
    <property type="entry name" value="Calcineurin-like_PHP"/>
</dbReference>
<dbReference type="Proteomes" id="UP000029733">
    <property type="component" value="Unassembled WGS sequence"/>
</dbReference>
<reference evidence="6 7" key="1">
    <citation type="journal article" date="2014" name="Genome Announc.">
        <title>Draft genome sequences of eight enterohepatic helicobacter species isolated from both laboratory and wild rodents.</title>
        <authorList>
            <person name="Sheh A."/>
            <person name="Shen Z."/>
            <person name="Fox J.G."/>
        </authorList>
    </citation>
    <scope>NUCLEOTIDE SEQUENCE [LARGE SCALE GENOMIC DNA]</scope>
    <source>
        <strain evidence="6 7">MIT 09-6949</strain>
    </source>
</reference>
<dbReference type="GO" id="GO:0004112">
    <property type="term" value="F:cyclic-nucleotide phosphodiesterase activity"/>
    <property type="evidence" value="ECO:0007669"/>
    <property type="project" value="InterPro"/>
</dbReference>
<keyword evidence="3" id="KW-0408">Iron</keyword>
<evidence type="ECO:0000256" key="2">
    <source>
        <dbReference type="ARBA" id="ARBA00022801"/>
    </source>
</evidence>
<dbReference type="OrthoDB" id="9773856at2"/>
<feature type="domain" description="Calcineurin-like phosphoesterase" evidence="5">
    <location>
        <begin position="1"/>
        <end position="204"/>
    </location>
</feature>
<comment type="caution">
    <text evidence="6">The sequence shown here is derived from an EMBL/GenBank/DDBJ whole genome shotgun (WGS) entry which is preliminary data.</text>
</comment>
<protein>
    <submittedName>
        <fullName evidence="6">Phosphodiesterase</fullName>
    </submittedName>
</protein>
<dbReference type="SUPFAM" id="SSF56300">
    <property type="entry name" value="Metallo-dependent phosphatases"/>
    <property type="match status" value="1"/>
</dbReference>
<gene>
    <name evidence="6" type="ORF">LS71_000010</name>
</gene>
<proteinExistence type="inferred from homology"/>
<keyword evidence="2" id="KW-0378">Hydrolase</keyword>
<accession>A0A4U8TD39</accession>
<dbReference type="PANTHER" id="PTHR42988">
    <property type="entry name" value="PHOSPHOHYDROLASE"/>
    <property type="match status" value="1"/>
</dbReference>
<dbReference type="InterPro" id="IPR050884">
    <property type="entry name" value="CNP_phosphodiesterase-III"/>
</dbReference>
<dbReference type="STRING" id="1677920.LS71_06305"/>
<dbReference type="InterPro" id="IPR029052">
    <property type="entry name" value="Metallo-depent_PP-like"/>
</dbReference>
<dbReference type="CDD" id="cd07402">
    <property type="entry name" value="MPP_GpdQ"/>
    <property type="match status" value="1"/>
</dbReference>
<keyword evidence="7" id="KW-1185">Reference proteome</keyword>
<name>A0A4U8TD39_9HELI</name>
<evidence type="ECO:0000313" key="7">
    <source>
        <dbReference type="Proteomes" id="UP000029733"/>
    </source>
</evidence>